<proteinExistence type="predicted"/>
<keyword evidence="1" id="KW-0732">Signal</keyword>
<comment type="caution">
    <text evidence="2">The sequence shown here is derived from an EMBL/GenBank/DDBJ whole genome shotgun (WGS) entry which is preliminary data.</text>
</comment>
<dbReference type="EMBL" id="JBHRZI010000028">
    <property type="protein sequence ID" value="MFC3896166.1"/>
    <property type="molecule type" value="Genomic_DNA"/>
</dbReference>
<dbReference type="Proteomes" id="UP001595690">
    <property type="component" value="Unassembled WGS sequence"/>
</dbReference>
<organism evidence="2 3">
    <name type="scientific">Lentzea rhizosphaerae</name>
    <dbReference type="NCBI Taxonomy" id="2041025"/>
    <lineage>
        <taxon>Bacteria</taxon>
        <taxon>Bacillati</taxon>
        <taxon>Actinomycetota</taxon>
        <taxon>Actinomycetes</taxon>
        <taxon>Pseudonocardiales</taxon>
        <taxon>Pseudonocardiaceae</taxon>
        <taxon>Lentzea</taxon>
    </lineage>
</organism>
<evidence type="ECO:0000313" key="2">
    <source>
        <dbReference type="EMBL" id="MFC3896166.1"/>
    </source>
</evidence>
<feature type="signal peptide" evidence="1">
    <location>
        <begin position="1"/>
        <end position="23"/>
    </location>
</feature>
<protein>
    <submittedName>
        <fullName evidence="2">Uncharacterized protein</fullName>
    </submittedName>
</protein>
<evidence type="ECO:0000313" key="3">
    <source>
        <dbReference type="Proteomes" id="UP001595690"/>
    </source>
</evidence>
<reference evidence="3" key="1">
    <citation type="journal article" date="2019" name="Int. J. Syst. Evol. Microbiol.">
        <title>The Global Catalogue of Microorganisms (GCM) 10K type strain sequencing project: providing services to taxonomists for standard genome sequencing and annotation.</title>
        <authorList>
            <consortium name="The Broad Institute Genomics Platform"/>
            <consortium name="The Broad Institute Genome Sequencing Center for Infectious Disease"/>
            <person name="Wu L."/>
            <person name="Ma J."/>
        </authorList>
    </citation>
    <scope>NUCLEOTIDE SEQUENCE [LARGE SCALE GENOMIC DNA]</scope>
    <source>
        <strain evidence="3">CGMCC 4.7405</strain>
    </source>
</reference>
<name>A0ABV8C2N1_9PSEU</name>
<feature type="chain" id="PRO_5046320288" evidence="1">
    <location>
        <begin position="24"/>
        <end position="191"/>
    </location>
</feature>
<dbReference type="RefSeq" id="WP_382377706.1">
    <property type="nucleotide sequence ID" value="NZ_JBHRZI010000028.1"/>
</dbReference>
<evidence type="ECO:0000256" key="1">
    <source>
        <dbReference type="SAM" id="SignalP"/>
    </source>
</evidence>
<gene>
    <name evidence="2" type="ORF">ACFOWZ_32210</name>
</gene>
<sequence length="191" mass="20912">MRKALAAVLTGAALVGLASTASAADQTDFPWPPKDITPVHKTKAELQKQAEEFSAHQRQSFPAIFPGAQYVTPGLWGGERGGQFEEGMQYMANQVFFRQHGEKTSVIMQVNAPGLFSRSPKEFCEQTTCVGTVSDGQGGVIVFSEDERYHNDRDAHNFRPNGEVVWIQGDKSDDLAVLGAVASDRAYTFTR</sequence>
<accession>A0ABV8C2N1</accession>
<keyword evidence="3" id="KW-1185">Reference proteome</keyword>